<feature type="chain" id="PRO_5038897505" evidence="1">
    <location>
        <begin position="32"/>
        <end position="392"/>
    </location>
</feature>
<feature type="signal peptide" evidence="1">
    <location>
        <begin position="1"/>
        <end position="31"/>
    </location>
</feature>
<evidence type="ECO:0000256" key="1">
    <source>
        <dbReference type="SAM" id="SignalP"/>
    </source>
</evidence>
<proteinExistence type="predicted"/>
<sequence>MSTLPASQRPLRRAGAATALVAMLLAGGCQSGGDTPAAPAPSAGSGSIDLAAVCPATVVVQAAWTPEAEHGALYGLLGPTPTIDAGAKKVTGPLMSGGQSTGVNIEIRAGGPAIGFQNAGAQMYADPSIMLGQVATDDAIGLSAKQPVVAVVAPFDIAPYMIMWDPAANPNFNSIVDIGKTDTKVLFFNGATYMDYLTGSGILRRGQVDGAYDGSPTRFLSEKGKIAQQGFATNEPFIYEKALPQWKKPVKFQLIHDTGYPIYPEAVVVRADKKAEHAACLKRLVPIIQRSQVEYVKNFAATNDLIIKLNDAYKGFPYSKEQAAYSVEQQLKLKIVGNGGNATLGDFDVDRVKQVIGIVGPIYAGQRKEVKAGLTAQDLVTNEFIDPAIGLS</sequence>
<dbReference type="EMBL" id="BONG01000062">
    <property type="protein sequence ID" value="GIF93381.1"/>
    <property type="molecule type" value="Genomic_DNA"/>
</dbReference>
<dbReference type="AlphaFoldDB" id="A0A8J3JYF8"/>
<dbReference type="RefSeq" id="WP_191837103.1">
    <property type="nucleotide sequence ID" value="NZ_BONG01000062.1"/>
</dbReference>
<dbReference type="Gene3D" id="3.40.190.10">
    <property type="entry name" value="Periplasmic binding protein-like II"/>
    <property type="match status" value="1"/>
</dbReference>
<reference evidence="2 3" key="1">
    <citation type="submission" date="2021-01" db="EMBL/GenBank/DDBJ databases">
        <title>Whole genome shotgun sequence of Catellatospora chokoriensis NBRC 107358.</title>
        <authorList>
            <person name="Komaki H."/>
            <person name="Tamura T."/>
        </authorList>
    </citation>
    <scope>NUCLEOTIDE SEQUENCE [LARGE SCALE GENOMIC DNA]</scope>
    <source>
        <strain evidence="2 3">NBRC 107358</strain>
    </source>
</reference>
<organism evidence="2 3">
    <name type="scientific">Catellatospora chokoriensis</name>
    <dbReference type="NCBI Taxonomy" id="310353"/>
    <lineage>
        <taxon>Bacteria</taxon>
        <taxon>Bacillati</taxon>
        <taxon>Actinomycetota</taxon>
        <taxon>Actinomycetes</taxon>
        <taxon>Micromonosporales</taxon>
        <taxon>Micromonosporaceae</taxon>
        <taxon>Catellatospora</taxon>
    </lineage>
</organism>
<keyword evidence="1" id="KW-0732">Signal</keyword>
<name>A0A8J3JYF8_9ACTN</name>
<keyword evidence="3" id="KW-1185">Reference proteome</keyword>
<evidence type="ECO:0000313" key="2">
    <source>
        <dbReference type="EMBL" id="GIF93381.1"/>
    </source>
</evidence>
<evidence type="ECO:0000313" key="3">
    <source>
        <dbReference type="Proteomes" id="UP000619293"/>
    </source>
</evidence>
<accession>A0A8J3JYF8</accession>
<gene>
    <name evidence="2" type="ORF">Cch02nite_68250</name>
</gene>
<dbReference type="Proteomes" id="UP000619293">
    <property type="component" value="Unassembled WGS sequence"/>
</dbReference>
<protein>
    <submittedName>
        <fullName evidence="2">Nitrate ABC transporter substrate-binding protein</fullName>
    </submittedName>
</protein>
<comment type="caution">
    <text evidence="2">The sequence shown here is derived from an EMBL/GenBank/DDBJ whole genome shotgun (WGS) entry which is preliminary data.</text>
</comment>